<protein>
    <recommendedName>
        <fullName evidence="1">DUF4123 domain-containing protein</fullName>
    </recommendedName>
</protein>
<accession>A0A1M6WDB9</accession>
<dbReference type="InterPro" id="IPR025391">
    <property type="entry name" value="DUF4123"/>
</dbReference>
<name>A0A1M6WDB9_9BURK</name>
<evidence type="ECO:0000259" key="1">
    <source>
        <dbReference type="Pfam" id="PF13503"/>
    </source>
</evidence>
<feature type="domain" description="DUF4123" evidence="1">
    <location>
        <begin position="15"/>
        <end position="129"/>
    </location>
</feature>
<dbReference type="OrthoDB" id="8969270at2"/>
<dbReference type="AlphaFoldDB" id="A0A1M6WDB9"/>
<reference evidence="2 3" key="1">
    <citation type="submission" date="2016-11" db="EMBL/GenBank/DDBJ databases">
        <authorList>
            <person name="Jaros S."/>
            <person name="Januszkiewicz K."/>
            <person name="Wedrychowicz H."/>
        </authorList>
    </citation>
    <scope>NUCLEOTIDE SEQUENCE [LARGE SCALE GENOMIC DNA]</scope>
    <source>
        <strain evidence="2 3">LMG 20594</strain>
    </source>
</reference>
<dbReference type="Pfam" id="PF13503">
    <property type="entry name" value="DUF4123"/>
    <property type="match status" value="1"/>
</dbReference>
<dbReference type="Proteomes" id="UP000184395">
    <property type="component" value="Unassembled WGS sequence"/>
</dbReference>
<evidence type="ECO:0000313" key="2">
    <source>
        <dbReference type="EMBL" id="SHK91687.1"/>
    </source>
</evidence>
<dbReference type="RefSeq" id="WP_073431874.1">
    <property type="nucleotide sequence ID" value="NZ_CADFGY010000033.1"/>
</dbReference>
<proteinExistence type="predicted"/>
<evidence type="ECO:0000313" key="3">
    <source>
        <dbReference type="Proteomes" id="UP000184395"/>
    </source>
</evidence>
<organism evidence="2 3">
    <name type="scientific">Paraburkholderia terricola</name>
    <dbReference type="NCBI Taxonomy" id="169427"/>
    <lineage>
        <taxon>Bacteria</taxon>
        <taxon>Pseudomonadati</taxon>
        <taxon>Pseudomonadota</taxon>
        <taxon>Betaproteobacteria</taxon>
        <taxon>Burkholderiales</taxon>
        <taxon>Burkholderiaceae</taxon>
        <taxon>Paraburkholderia</taxon>
    </lineage>
</organism>
<dbReference type="EMBL" id="FRAB01000045">
    <property type="protein sequence ID" value="SHK91687.1"/>
    <property type="molecule type" value="Genomic_DNA"/>
</dbReference>
<dbReference type="STRING" id="169427.SAMN05192548_104515"/>
<sequence length="299" mass="33886">MTSHNGPSRPRLLGLVDAAACPARIQPLLKQSGTTFRSVFAGLPEEALGPASLFLARIDDPDASWVQELDQIDLHSPCMSLIWSRVSLDDMVTHLRAFLFADIGDSMTAMIRFFDPRNTGAIVSVWGDQIRDIFMAPIDRWMYRGRHKEWQRIENDALSGSRICKSIMIQLEDADLDALTEHTEPDELLASLIQLGLIDEERPYLARFTDFLPRYQRASQWGLTEPSDRLNFCRHTYLYGLDFDRHLRVHHALSERVATGESYVAVTGRIPPHVWEDLARRHEAQTNGSSTTANTGEAR</sequence>
<gene>
    <name evidence="2" type="ORF">SAMN05192548_104515</name>
</gene>